<dbReference type="Proteomes" id="UP000440578">
    <property type="component" value="Unassembled WGS sequence"/>
</dbReference>
<dbReference type="GO" id="GO:0004402">
    <property type="term" value="F:histone acetyltransferase activity"/>
    <property type="evidence" value="ECO:0007669"/>
    <property type="project" value="InterPro"/>
</dbReference>
<dbReference type="InterPro" id="IPR036322">
    <property type="entry name" value="WD40_repeat_dom_sf"/>
</dbReference>
<protein>
    <recommendedName>
        <fullName evidence="1">Transcription factor IIIC 90kDa subunit N-terminal domain-containing protein</fullName>
    </recommendedName>
</protein>
<reference evidence="2 3" key="1">
    <citation type="submission" date="2019-07" db="EMBL/GenBank/DDBJ databases">
        <title>Draft genome assembly of a fouling barnacle, Amphibalanus amphitrite (Darwin, 1854): The first reference genome for Thecostraca.</title>
        <authorList>
            <person name="Kim W."/>
        </authorList>
    </citation>
    <scope>NUCLEOTIDE SEQUENCE [LARGE SCALE GENOMIC DNA]</scope>
    <source>
        <strain evidence="2">SNU_AA5</strain>
        <tissue evidence="2">Soma without cirri and trophi</tissue>
    </source>
</reference>
<dbReference type="SUPFAM" id="SSF50978">
    <property type="entry name" value="WD40 repeat-like"/>
    <property type="match status" value="1"/>
</dbReference>
<evidence type="ECO:0000313" key="3">
    <source>
        <dbReference type="Proteomes" id="UP000440578"/>
    </source>
</evidence>
<feature type="domain" description="Transcription factor IIIC 90kDa subunit N-terminal" evidence="1">
    <location>
        <begin position="36"/>
        <end position="171"/>
    </location>
</feature>
<gene>
    <name evidence="2" type="ORF">FJT64_003631</name>
</gene>
<dbReference type="Pfam" id="PF12657">
    <property type="entry name" value="TFIIIC_delta"/>
    <property type="match status" value="1"/>
</dbReference>
<dbReference type="Gene3D" id="2.130.10.10">
    <property type="entry name" value="YVTN repeat-like/Quinoprotein amine dehydrogenase"/>
    <property type="match status" value="1"/>
</dbReference>
<dbReference type="PANTHER" id="PTHR15496">
    <property type="entry name" value="GENERAL TRANSCRIPTION FACTOR 3C POLYPEPTIDE 4 FAMILY"/>
    <property type="match status" value="1"/>
</dbReference>
<dbReference type="GO" id="GO:0000127">
    <property type="term" value="C:transcription factor TFIIIC complex"/>
    <property type="evidence" value="ECO:0007669"/>
    <property type="project" value="InterPro"/>
</dbReference>
<dbReference type="OrthoDB" id="6021743at2759"/>
<dbReference type="AlphaFoldDB" id="A0A6A4W5N8"/>
<dbReference type="PANTHER" id="PTHR15496:SF2">
    <property type="entry name" value="GENERAL TRANSCRIPTION FACTOR 3C POLYPEPTIDE 4"/>
    <property type="match status" value="1"/>
</dbReference>
<dbReference type="InterPro" id="IPR015943">
    <property type="entry name" value="WD40/YVTN_repeat-like_dom_sf"/>
</dbReference>
<keyword evidence="3" id="KW-1185">Reference proteome</keyword>
<organism evidence="2 3">
    <name type="scientific">Amphibalanus amphitrite</name>
    <name type="common">Striped barnacle</name>
    <name type="synonym">Balanus amphitrite</name>
    <dbReference type="NCBI Taxonomy" id="1232801"/>
    <lineage>
        <taxon>Eukaryota</taxon>
        <taxon>Metazoa</taxon>
        <taxon>Ecdysozoa</taxon>
        <taxon>Arthropoda</taxon>
        <taxon>Crustacea</taxon>
        <taxon>Multicrustacea</taxon>
        <taxon>Cirripedia</taxon>
        <taxon>Thoracica</taxon>
        <taxon>Thoracicalcarea</taxon>
        <taxon>Balanomorpha</taxon>
        <taxon>Balanoidea</taxon>
        <taxon>Balanidae</taxon>
        <taxon>Amphibalaninae</taxon>
        <taxon>Amphibalanus</taxon>
    </lineage>
</organism>
<dbReference type="GO" id="GO:0006384">
    <property type="term" value="P:transcription initiation at RNA polymerase III promoter"/>
    <property type="evidence" value="ECO:0007669"/>
    <property type="project" value="InterPro"/>
</dbReference>
<comment type="caution">
    <text evidence="2">The sequence shown here is derived from an EMBL/GenBank/DDBJ whole genome shotgun (WGS) entry which is preliminary data.</text>
</comment>
<dbReference type="InterPro" id="IPR024761">
    <property type="entry name" value="TFIIIC_delta_N"/>
</dbReference>
<evidence type="ECO:0000259" key="1">
    <source>
        <dbReference type="Pfam" id="PF12657"/>
    </source>
</evidence>
<proteinExistence type="predicted"/>
<sequence length="547" mass="58883">MHSLQDLPLQAICRERHQRTTDLFLDTSVMSVTAQHETFTGFRRALWSPPGMAAADSCLLATLSWDRRLRVYEVRTDRARLMVEISRQWTRHHAQPAAKAVKTMDDVRRRAYALSIIEMAWTPVTTDAGGARRCHLVTVTRSGQVAVWRLAAGADQARLVSYWSLSEPEDRVTCVTCLDSGVLLLGRLSGRLTGFGLGLGEEVTVTDPWPLVTDDDQLAVTSVVAAGCGADPVVLLAKGFAVVALRLALAGNTAAVTGSAFVRLEGAQVTGLSLLAPGRAVVSTLYNQICQLVVTGADGGLELTAAPTALLLDPVHYSCHALAASPNSAMVCTVERVFDYYDHLVLREPIRVSFTLLERPLDTLFNAALDTAAPLHRLADTLEAARLTMLVDRSPFSVPADEEMLARQSRRHLQCTLFMACASRAQRGQTAADADSAGMSEYTELLRGYLLRAHMAAALARADRAESAAAAAFARRAAALVALSSPGRLDELADVMPACGTLALCDAVPYRRCEQCGAFAVHSTQAETGVDLGPWCTFCDGRGVALY</sequence>
<dbReference type="EMBL" id="VIIS01001394">
    <property type="protein sequence ID" value="KAF0299084.1"/>
    <property type="molecule type" value="Genomic_DNA"/>
</dbReference>
<evidence type="ECO:0000313" key="2">
    <source>
        <dbReference type="EMBL" id="KAF0299084.1"/>
    </source>
</evidence>
<accession>A0A6A4W5N8</accession>
<name>A0A6A4W5N8_AMPAM</name>
<dbReference type="InterPro" id="IPR044230">
    <property type="entry name" value="GTF3C4"/>
</dbReference>